<proteinExistence type="predicted"/>
<dbReference type="Proteomes" id="UP000251075">
    <property type="component" value="Unassembled WGS sequence"/>
</dbReference>
<gene>
    <name evidence="1" type="ORF">CU669_19905</name>
</gene>
<sequence>MTNMLTVVRSSSGKILLDVTLSDRYRSNINVIMASSPAESRSDGYRFDTLAGCRCMDSADIIRISSSTPEQHIEAGVIAARMVVFKGWQVPRITSASDEIANTALGLLSRLGWPSHDLLVSERHRAVRDWLQHYSPLDLLTDEKLLNTAVRMVRAVLPYPNSSEDLRQVERLLRIFAGSDEEARRIKEQEAHAGLGLASARGFQNTFINNRAHDHALFEHDIDSIKPLMDEAQSEAV</sequence>
<evidence type="ECO:0000313" key="2">
    <source>
        <dbReference type="Proteomes" id="UP000251075"/>
    </source>
</evidence>
<accession>A0A364NSV5</accession>
<dbReference type="RefSeq" id="WP_112147342.1">
    <property type="nucleotide sequence ID" value="NZ_PGTO01000032.1"/>
</dbReference>
<reference evidence="1 2" key="1">
    <citation type="submission" date="2017-11" db="EMBL/GenBank/DDBJ databases">
        <title>Draft genome sequence of magnetotactic bacterium Magnetospirillum kuznetsovii LBB-42.</title>
        <authorList>
            <person name="Grouzdev D.S."/>
            <person name="Rysina M.S."/>
            <person name="Baslerov R.V."/>
            <person name="Koziaeva V."/>
        </authorList>
    </citation>
    <scope>NUCLEOTIDE SEQUENCE [LARGE SCALE GENOMIC DNA]</scope>
    <source>
        <strain evidence="1 2">LBB-42</strain>
    </source>
</reference>
<dbReference type="AlphaFoldDB" id="A0A364NSV5"/>
<comment type="caution">
    <text evidence="1">The sequence shown here is derived from an EMBL/GenBank/DDBJ whole genome shotgun (WGS) entry which is preliminary data.</text>
</comment>
<name>A0A364NSV5_9PROT</name>
<dbReference type="EMBL" id="PGTO01000032">
    <property type="protein sequence ID" value="RAU20156.1"/>
    <property type="molecule type" value="Genomic_DNA"/>
</dbReference>
<keyword evidence="2" id="KW-1185">Reference proteome</keyword>
<protein>
    <submittedName>
        <fullName evidence="1">Uncharacterized protein</fullName>
    </submittedName>
</protein>
<evidence type="ECO:0000313" key="1">
    <source>
        <dbReference type="EMBL" id="RAU20156.1"/>
    </source>
</evidence>
<organism evidence="1 2">
    <name type="scientific">Paramagnetospirillum kuznetsovii</name>
    <dbReference type="NCBI Taxonomy" id="2053833"/>
    <lineage>
        <taxon>Bacteria</taxon>
        <taxon>Pseudomonadati</taxon>
        <taxon>Pseudomonadota</taxon>
        <taxon>Alphaproteobacteria</taxon>
        <taxon>Rhodospirillales</taxon>
        <taxon>Magnetospirillaceae</taxon>
        <taxon>Paramagnetospirillum</taxon>
    </lineage>
</organism>